<protein>
    <submittedName>
        <fullName evidence="1">Uncharacterized protein</fullName>
    </submittedName>
</protein>
<proteinExistence type="predicted"/>
<sequence length="25" mass="2787">MFQLFGVGTPGCWSKCLGTYLLDLH</sequence>
<name>A0A0E9Q088_ANGAN</name>
<reference evidence="1" key="1">
    <citation type="submission" date="2014-11" db="EMBL/GenBank/DDBJ databases">
        <authorList>
            <person name="Amaro Gonzalez C."/>
        </authorList>
    </citation>
    <scope>NUCLEOTIDE SEQUENCE</scope>
</reference>
<evidence type="ECO:0000313" key="1">
    <source>
        <dbReference type="EMBL" id="JAH09927.1"/>
    </source>
</evidence>
<dbReference type="AlphaFoldDB" id="A0A0E9Q088"/>
<organism evidence="1">
    <name type="scientific">Anguilla anguilla</name>
    <name type="common">European freshwater eel</name>
    <name type="synonym">Muraena anguilla</name>
    <dbReference type="NCBI Taxonomy" id="7936"/>
    <lineage>
        <taxon>Eukaryota</taxon>
        <taxon>Metazoa</taxon>
        <taxon>Chordata</taxon>
        <taxon>Craniata</taxon>
        <taxon>Vertebrata</taxon>
        <taxon>Euteleostomi</taxon>
        <taxon>Actinopterygii</taxon>
        <taxon>Neopterygii</taxon>
        <taxon>Teleostei</taxon>
        <taxon>Anguilliformes</taxon>
        <taxon>Anguillidae</taxon>
        <taxon>Anguilla</taxon>
    </lineage>
</organism>
<dbReference type="EMBL" id="GBXM01098650">
    <property type="protein sequence ID" value="JAH09927.1"/>
    <property type="molecule type" value="Transcribed_RNA"/>
</dbReference>
<accession>A0A0E9Q088</accession>
<reference evidence="1" key="2">
    <citation type="journal article" date="2015" name="Fish Shellfish Immunol.">
        <title>Early steps in the European eel (Anguilla anguilla)-Vibrio vulnificus interaction in the gills: Role of the RtxA13 toxin.</title>
        <authorList>
            <person name="Callol A."/>
            <person name="Pajuelo D."/>
            <person name="Ebbesson L."/>
            <person name="Teles M."/>
            <person name="MacKenzie S."/>
            <person name="Amaro C."/>
        </authorList>
    </citation>
    <scope>NUCLEOTIDE SEQUENCE</scope>
</reference>